<dbReference type="Pfam" id="PF00873">
    <property type="entry name" value="ACR_tran"/>
    <property type="match status" value="1"/>
</dbReference>
<keyword evidence="1" id="KW-1133">Transmembrane helix</keyword>
<reference evidence="2 3" key="1">
    <citation type="submission" date="2014-09" db="EMBL/GenBank/DDBJ databases">
        <title>Vibrio maritimus JCM 19240. (C210) whole genome shotgun sequence.</title>
        <authorList>
            <person name="Sawabe T."/>
            <person name="Meirelles P."/>
            <person name="Nakanishi M."/>
            <person name="Sayaka M."/>
            <person name="Hattori M."/>
            <person name="Ohkuma M."/>
        </authorList>
    </citation>
    <scope>NUCLEOTIDE SEQUENCE [LARGE SCALE GENOMIC DNA]</scope>
    <source>
        <strain evidence="2 3">JCM 19240</strain>
    </source>
</reference>
<accession>A0A090SYZ7</accession>
<sequence>MIPSVASGQAIEAIQELAEEFGYRVEFTGAAKEEVSAGNTVAIVMGLAMLITFLVLVAQYESC</sequence>
<organism evidence="2 3">
    <name type="scientific">Vibrio maritimus</name>
    <dbReference type="NCBI Taxonomy" id="990268"/>
    <lineage>
        <taxon>Bacteria</taxon>
        <taxon>Pseudomonadati</taxon>
        <taxon>Pseudomonadota</taxon>
        <taxon>Gammaproteobacteria</taxon>
        <taxon>Vibrionales</taxon>
        <taxon>Vibrionaceae</taxon>
        <taxon>Vibrio</taxon>
    </lineage>
</organism>
<proteinExistence type="predicted"/>
<dbReference type="SUPFAM" id="SSF82866">
    <property type="entry name" value="Multidrug efflux transporter AcrB transmembrane domain"/>
    <property type="match status" value="1"/>
</dbReference>
<evidence type="ECO:0000313" key="2">
    <source>
        <dbReference type="EMBL" id="GAL31709.1"/>
    </source>
</evidence>
<comment type="caution">
    <text evidence="2">The sequence shown here is derived from an EMBL/GenBank/DDBJ whole genome shotgun (WGS) entry which is preliminary data.</text>
</comment>
<dbReference type="EMBL" id="BBMT01000001">
    <property type="protein sequence ID" value="GAL31709.1"/>
    <property type="molecule type" value="Genomic_DNA"/>
</dbReference>
<dbReference type="Gene3D" id="3.30.70.1440">
    <property type="entry name" value="Multidrug efflux transporter AcrB pore domain"/>
    <property type="match status" value="1"/>
</dbReference>
<keyword evidence="1" id="KW-0472">Membrane</keyword>
<feature type="transmembrane region" description="Helical" evidence="1">
    <location>
        <begin position="41"/>
        <end position="60"/>
    </location>
</feature>
<dbReference type="GO" id="GO:0016020">
    <property type="term" value="C:membrane"/>
    <property type="evidence" value="ECO:0007669"/>
    <property type="project" value="InterPro"/>
</dbReference>
<reference evidence="2 3" key="2">
    <citation type="submission" date="2014-09" db="EMBL/GenBank/DDBJ databases">
        <authorList>
            <consortium name="NBRP consortium"/>
            <person name="Sawabe T."/>
            <person name="Meirelles P."/>
            <person name="Nakanishi M."/>
            <person name="Sayaka M."/>
            <person name="Hattori M."/>
            <person name="Ohkuma M."/>
        </authorList>
    </citation>
    <scope>NUCLEOTIDE SEQUENCE [LARGE SCALE GENOMIC DNA]</scope>
    <source>
        <strain evidence="2 3">JCM 19240</strain>
    </source>
</reference>
<dbReference type="InterPro" id="IPR001036">
    <property type="entry name" value="Acrflvin-R"/>
</dbReference>
<name>A0A090SYZ7_9VIBR</name>
<evidence type="ECO:0000313" key="3">
    <source>
        <dbReference type="Proteomes" id="UP000029224"/>
    </source>
</evidence>
<gene>
    <name evidence="2" type="ORF">JCM19240_5140</name>
</gene>
<keyword evidence="1" id="KW-0812">Transmembrane</keyword>
<dbReference type="GO" id="GO:0022857">
    <property type="term" value="F:transmembrane transporter activity"/>
    <property type="evidence" value="ECO:0007669"/>
    <property type="project" value="InterPro"/>
</dbReference>
<protein>
    <submittedName>
        <fullName evidence="2">RND multidrug efflux transporter</fullName>
    </submittedName>
</protein>
<dbReference type="AlphaFoldDB" id="A0A090SYZ7"/>
<keyword evidence="3" id="KW-1185">Reference proteome</keyword>
<dbReference type="Proteomes" id="UP000029224">
    <property type="component" value="Unassembled WGS sequence"/>
</dbReference>
<dbReference type="Gene3D" id="1.20.1640.10">
    <property type="entry name" value="Multidrug efflux transporter AcrB transmembrane domain"/>
    <property type="match status" value="1"/>
</dbReference>
<evidence type="ECO:0000256" key="1">
    <source>
        <dbReference type="SAM" id="Phobius"/>
    </source>
</evidence>